<reference evidence="1" key="1">
    <citation type="submission" date="2023-04" db="EMBL/GenBank/DDBJ databases">
        <title>Draft Genome sequencing of Naganishia species isolated from polar environments using Oxford Nanopore Technology.</title>
        <authorList>
            <person name="Leo P."/>
            <person name="Venkateswaran K."/>
        </authorList>
    </citation>
    <scope>NUCLEOTIDE SEQUENCE</scope>
    <source>
        <strain evidence="1">MNA-CCFEE 5423</strain>
    </source>
</reference>
<proteinExistence type="predicted"/>
<dbReference type="Proteomes" id="UP001227268">
    <property type="component" value="Unassembled WGS sequence"/>
</dbReference>
<name>A0ACC2W1A8_9TREE</name>
<protein>
    <submittedName>
        <fullName evidence="1">Uncharacterized protein</fullName>
    </submittedName>
</protein>
<sequence length="212" mass="23641">MVSPEQHDPAGPSSRPSKRQRLKSIQDEMAALKMQSAAIDKEATTDAASARILEKATQDGDEALLKTQTAGKDMPSPMCAPVVQNDSHLALFPAAEDDEESIESPTAFEQEEEWRTKRGEDEQLLDELPEATRRETLHIVGGVDDDEDDVDEDDEELKEVEGADDVVEQISWSEKEQLARAEVSRFINDRRRKGAISTDKHCGKQIEVRDIV</sequence>
<keyword evidence="2" id="KW-1185">Reference proteome</keyword>
<evidence type="ECO:0000313" key="1">
    <source>
        <dbReference type="EMBL" id="KAJ9105458.1"/>
    </source>
</evidence>
<accession>A0ACC2W1A8</accession>
<dbReference type="EMBL" id="JASBWT010000004">
    <property type="protein sequence ID" value="KAJ9105458.1"/>
    <property type="molecule type" value="Genomic_DNA"/>
</dbReference>
<evidence type="ECO:0000313" key="2">
    <source>
        <dbReference type="Proteomes" id="UP001227268"/>
    </source>
</evidence>
<organism evidence="1 2">
    <name type="scientific">Naganishia friedmannii</name>
    <dbReference type="NCBI Taxonomy" id="89922"/>
    <lineage>
        <taxon>Eukaryota</taxon>
        <taxon>Fungi</taxon>
        <taxon>Dikarya</taxon>
        <taxon>Basidiomycota</taxon>
        <taxon>Agaricomycotina</taxon>
        <taxon>Tremellomycetes</taxon>
        <taxon>Filobasidiales</taxon>
        <taxon>Filobasidiaceae</taxon>
        <taxon>Naganishia</taxon>
    </lineage>
</organism>
<gene>
    <name evidence="1" type="ORF">QFC21_001829</name>
</gene>
<comment type="caution">
    <text evidence="1">The sequence shown here is derived from an EMBL/GenBank/DDBJ whole genome shotgun (WGS) entry which is preliminary data.</text>
</comment>